<dbReference type="AlphaFoldDB" id="A0A1I4Q3Y7"/>
<dbReference type="STRING" id="334253.SAMN04487943_11442"/>
<protein>
    <submittedName>
        <fullName evidence="6">NADH-FMN oxidoreductase RutF, flavin reductase (DIM6/NTAB) family</fullName>
    </submittedName>
</protein>
<comment type="cofactor">
    <cofactor evidence="1">
        <name>FMN</name>
        <dbReference type="ChEBI" id="CHEBI:58210"/>
    </cofactor>
</comment>
<dbReference type="GO" id="GO:0016646">
    <property type="term" value="F:oxidoreductase activity, acting on the CH-NH group of donors, NAD or NADP as acceptor"/>
    <property type="evidence" value="ECO:0007669"/>
    <property type="project" value="UniProtKB-ARBA"/>
</dbReference>
<dbReference type="SMART" id="SM00903">
    <property type="entry name" value="Flavin_Reduct"/>
    <property type="match status" value="1"/>
</dbReference>
<proteinExistence type="inferred from homology"/>
<comment type="similarity">
    <text evidence="4">Belongs to the flavoredoxin family.</text>
</comment>
<dbReference type="RefSeq" id="WP_091485559.1">
    <property type="nucleotide sequence ID" value="NZ_FOTR01000014.1"/>
</dbReference>
<name>A0A1I4Q3Y7_9BACI</name>
<dbReference type="Gene3D" id="2.30.110.10">
    <property type="entry name" value="Electron Transport, Fmn-binding Protein, Chain A"/>
    <property type="match status" value="1"/>
</dbReference>
<dbReference type="Pfam" id="PF01613">
    <property type="entry name" value="Flavin_Reduct"/>
    <property type="match status" value="1"/>
</dbReference>
<sequence length="202" mass="22281">MLTIDPSHNTERENYKLLIGSIIPRPIAFVTSQSAAGVVNGAPFSYFNIVSSKPPMISIAIQRSNNKLKDTSHNILHSKEFVVHIVDEENVTKINQTAASLPPDESEIELANLHLVDSSNINVPGIKESKIRMECMLEHHLELGDNDTPSTDLIIAKIIAFHVAPEIYHDGKIDPIKLAAVSRLAGQDYAKVGDIFTIERPK</sequence>
<evidence type="ECO:0000256" key="4">
    <source>
        <dbReference type="ARBA" id="ARBA00038054"/>
    </source>
</evidence>
<accession>A0A1I4Q3Y7</accession>
<dbReference type="PANTHER" id="PTHR33798">
    <property type="entry name" value="FLAVOPROTEIN OXYGENASE"/>
    <property type="match status" value="1"/>
</dbReference>
<dbReference type="Proteomes" id="UP000198565">
    <property type="component" value="Unassembled WGS sequence"/>
</dbReference>
<dbReference type="SUPFAM" id="SSF50475">
    <property type="entry name" value="FMN-binding split barrel"/>
    <property type="match status" value="1"/>
</dbReference>
<reference evidence="7" key="1">
    <citation type="submission" date="2016-10" db="EMBL/GenBank/DDBJ databases">
        <authorList>
            <person name="Varghese N."/>
            <person name="Submissions S."/>
        </authorList>
    </citation>
    <scope>NUCLEOTIDE SEQUENCE [LARGE SCALE GENOMIC DNA]</scope>
    <source>
        <strain evidence="7">CGMCC 1.4250</strain>
    </source>
</reference>
<keyword evidence="7" id="KW-1185">Reference proteome</keyword>
<dbReference type="PANTHER" id="PTHR33798:SF5">
    <property type="entry name" value="FLAVIN REDUCTASE LIKE DOMAIN-CONTAINING PROTEIN"/>
    <property type="match status" value="1"/>
</dbReference>
<evidence type="ECO:0000256" key="3">
    <source>
        <dbReference type="ARBA" id="ARBA00022643"/>
    </source>
</evidence>
<dbReference type="InterPro" id="IPR012349">
    <property type="entry name" value="Split_barrel_FMN-bd"/>
</dbReference>
<evidence type="ECO:0000256" key="2">
    <source>
        <dbReference type="ARBA" id="ARBA00022630"/>
    </source>
</evidence>
<feature type="domain" description="Flavin reductase like" evidence="5">
    <location>
        <begin position="20"/>
        <end position="170"/>
    </location>
</feature>
<evidence type="ECO:0000256" key="1">
    <source>
        <dbReference type="ARBA" id="ARBA00001917"/>
    </source>
</evidence>
<evidence type="ECO:0000313" key="6">
    <source>
        <dbReference type="EMBL" id="SFM34360.1"/>
    </source>
</evidence>
<evidence type="ECO:0000313" key="7">
    <source>
        <dbReference type="Proteomes" id="UP000198565"/>
    </source>
</evidence>
<dbReference type="OrthoDB" id="9794638at2"/>
<dbReference type="InterPro" id="IPR002563">
    <property type="entry name" value="Flavin_Rdtase-like_dom"/>
</dbReference>
<evidence type="ECO:0000259" key="5">
    <source>
        <dbReference type="SMART" id="SM00903"/>
    </source>
</evidence>
<organism evidence="6 7">
    <name type="scientific">Gracilibacillus orientalis</name>
    <dbReference type="NCBI Taxonomy" id="334253"/>
    <lineage>
        <taxon>Bacteria</taxon>
        <taxon>Bacillati</taxon>
        <taxon>Bacillota</taxon>
        <taxon>Bacilli</taxon>
        <taxon>Bacillales</taxon>
        <taxon>Bacillaceae</taxon>
        <taxon>Gracilibacillus</taxon>
    </lineage>
</organism>
<keyword evidence="3" id="KW-0288">FMN</keyword>
<keyword evidence="2" id="KW-0285">Flavoprotein</keyword>
<gene>
    <name evidence="6" type="ORF">SAMN04487943_11442</name>
</gene>
<dbReference type="EMBL" id="FOTR01000014">
    <property type="protein sequence ID" value="SFM34360.1"/>
    <property type="molecule type" value="Genomic_DNA"/>
</dbReference>
<dbReference type="GO" id="GO:0010181">
    <property type="term" value="F:FMN binding"/>
    <property type="evidence" value="ECO:0007669"/>
    <property type="project" value="InterPro"/>
</dbReference>